<gene>
    <name evidence="2" type="ORF">BVC80_1545g5</name>
</gene>
<dbReference type="OrthoDB" id="444809at2759"/>
<reference evidence="2 3" key="1">
    <citation type="journal article" date="2017" name="Mol. Plant">
        <title>The Genome of Medicinal Plant Macleaya cordata Provides New Insights into Benzylisoquinoline Alkaloids Metabolism.</title>
        <authorList>
            <person name="Liu X."/>
            <person name="Liu Y."/>
            <person name="Huang P."/>
            <person name="Ma Y."/>
            <person name="Qing Z."/>
            <person name="Tang Q."/>
            <person name="Cao H."/>
            <person name="Cheng P."/>
            <person name="Zheng Y."/>
            <person name="Yuan Z."/>
            <person name="Zhou Y."/>
            <person name="Liu J."/>
            <person name="Tang Z."/>
            <person name="Zhuo Y."/>
            <person name="Zhang Y."/>
            <person name="Yu L."/>
            <person name="Huang J."/>
            <person name="Yang P."/>
            <person name="Peng Q."/>
            <person name="Zhang J."/>
            <person name="Jiang W."/>
            <person name="Zhang Z."/>
            <person name="Lin K."/>
            <person name="Ro D.K."/>
            <person name="Chen X."/>
            <person name="Xiong X."/>
            <person name="Shang Y."/>
            <person name="Huang S."/>
            <person name="Zeng J."/>
        </authorList>
    </citation>
    <scope>NUCLEOTIDE SEQUENCE [LARGE SCALE GENOMIC DNA]</scope>
    <source>
        <strain evidence="3">cv. BLH2017</strain>
        <tissue evidence="2">Root</tissue>
    </source>
</reference>
<evidence type="ECO:0000313" key="3">
    <source>
        <dbReference type="Proteomes" id="UP000195402"/>
    </source>
</evidence>
<sequence length="64" mass="7489">MKKNVRTTKRVSDGDLKSIIQQHLRFFDKLVELIPARFYLPVEDKEKPWFQGLSKVAKASAKKE</sequence>
<evidence type="ECO:0000259" key="1">
    <source>
        <dbReference type="Pfam" id="PF15459"/>
    </source>
</evidence>
<accession>A0A200R1I2</accession>
<dbReference type="InParanoid" id="A0A200R1I2"/>
<organism evidence="2 3">
    <name type="scientific">Macleaya cordata</name>
    <name type="common">Five-seeded plume-poppy</name>
    <name type="synonym">Bocconia cordata</name>
    <dbReference type="NCBI Taxonomy" id="56857"/>
    <lineage>
        <taxon>Eukaryota</taxon>
        <taxon>Viridiplantae</taxon>
        <taxon>Streptophyta</taxon>
        <taxon>Embryophyta</taxon>
        <taxon>Tracheophyta</taxon>
        <taxon>Spermatophyta</taxon>
        <taxon>Magnoliopsida</taxon>
        <taxon>Ranunculales</taxon>
        <taxon>Papaveraceae</taxon>
        <taxon>Papaveroideae</taxon>
        <taxon>Macleaya</taxon>
    </lineage>
</organism>
<evidence type="ECO:0000313" key="2">
    <source>
        <dbReference type="EMBL" id="OVA16565.1"/>
    </source>
</evidence>
<name>A0A200R1I2_MACCD</name>
<dbReference type="STRING" id="56857.A0A200R1I2"/>
<dbReference type="Proteomes" id="UP000195402">
    <property type="component" value="Unassembled WGS sequence"/>
</dbReference>
<keyword evidence="3" id="KW-1185">Reference proteome</keyword>
<dbReference type="EMBL" id="MVGT01000483">
    <property type="protein sequence ID" value="OVA16565.1"/>
    <property type="molecule type" value="Genomic_DNA"/>
</dbReference>
<protein>
    <recommendedName>
        <fullName evidence="1">Ribosomal RNA-processing protein 14 N-terminal domain-containing protein</fullName>
    </recommendedName>
</protein>
<dbReference type="InterPro" id="IPR029188">
    <property type="entry name" value="Rrp14_N"/>
</dbReference>
<dbReference type="Pfam" id="PF15459">
    <property type="entry name" value="RRP14"/>
    <property type="match status" value="1"/>
</dbReference>
<proteinExistence type="predicted"/>
<dbReference type="AlphaFoldDB" id="A0A200R1I2"/>
<comment type="caution">
    <text evidence="2">The sequence shown here is derived from an EMBL/GenBank/DDBJ whole genome shotgun (WGS) entry which is preliminary data.</text>
</comment>
<feature type="domain" description="Ribosomal RNA-processing protein 14 N-terminal" evidence="1">
    <location>
        <begin position="20"/>
        <end position="64"/>
    </location>
</feature>